<evidence type="ECO:0000313" key="2">
    <source>
        <dbReference type="Proteomes" id="UP000886998"/>
    </source>
</evidence>
<dbReference type="Proteomes" id="UP000886998">
    <property type="component" value="Unassembled WGS sequence"/>
</dbReference>
<organism evidence="1 2">
    <name type="scientific">Trichonephila inaurata madagascariensis</name>
    <dbReference type="NCBI Taxonomy" id="2747483"/>
    <lineage>
        <taxon>Eukaryota</taxon>
        <taxon>Metazoa</taxon>
        <taxon>Ecdysozoa</taxon>
        <taxon>Arthropoda</taxon>
        <taxon>Chelicerata</taxon>
        <taxon>Arachnida</taxon>
        <taxon>Araneae</taxon>
        <taxon>Araneomorphae</taxon>
        <taxon>Entelegynae</taxon>
        <taxon>Araneoidea</taxon>
        <taxon>Nephilidae</taxon>
        <taxon>Trichonephila</taxon>
        <taxon>Trichonephila inaurata</taxon>
    </lineage>
</organism>
<keyword evidence="2" id="KW-1185">Reference proteome</keyword>
<dbReference type="AlphaFoldDB" id="A0A8X6X4B4"/>
<evidence type="ECO:0000313" key="1">
    <source>
        <dbReference type="EMBL" id="GFY46693.1"/>
    </source>
</evidence>
<accession>A0A8X6X4B4</accession>
<proteinExistence type="predicted"/>
<protein>
    <submittedName>
        <fullName evidence="1">Uncharacterized protein</fullName>
    </submittedName>
</protein>
<comment type="caution">
    <text evidence="1">The sequence shown here is derived from an EMBL/GenBank/DDBJ whole genome shotgun (WGS) entry which is preliminary data.</text>
</comment>
<sequence>MIKRTGSRGFFSAVVHAFTLTMFSESRIASTVGIDQMRAVGESWDRTVYGAPGKGCTDMRPIVLFFHVPGLDSDLVARRR</sequence>
<dbReference type="EMBL" id="BMAV01005544">
    <property type="protein sequence ID" value="GFY46693.1"/>
    <property type="molecule type" value="Genomic_DNA"/>
</dbReference>
<name>A0A8X6X4B4_9ARAC</name>
<reference evidence="1" key="1">
    <citation type="submission" date="2020-08" db="EMBL/GenBank/DDBJ databases">
        <title>Multicomponent nature underlies the extraordinary mechanical properties of spider dragline silk.</title>
        <authorList>
            <person name="Kono N."/>
            <person name="Nakamura H."/>
            <person name="Mori M."/>
            <person name="Yoshida Y."/>
            <person name="Ohtoshi R."/>
            <person name="Malay A.D."/>
            <person name="Moran D.A.P."/>
            <person name="Tomita M."/>
            <person name="Numata K."/>
            <person name="Arakawa K."/>
        </authorList>
    </citation>
    <scope>NUCLEOTIDE SEQUENCE</scope>
</reference>
<gene>
    <name evidence="1" type="ORF">TNIN_200621</name>
</gene>